<dbReference type="Proteomes" id="UP000095283">
    <property type="component" value="Unplaced"/>
</dbReference>
<accession>A0A1I7XLZ6</accession>
<reference evidence="2" key="1">
    <citation type="submission" date="2016-11" db="UniProtKB">
        <authorList>
            <consortium name="WormBaseParasite"/>
        </authorList>
    </citation>
    <scope>IDENTIFICATION</scope>
</reference>
<name>A0A1I7XLZ6_HETBA</name>
<evidence type="ECO:0000313" key="2">
    <source>
        <dbReference type="WBParaSite" id="Hba_18523"/>
    </source>
</evidence>
<dbReference type="AlphaFoldDB" id="A0A1I7XLZ6"/>
<protein>
    <submittedName>
        <fullName evidence="2">Transposase</fullName>
    </submittedName>
</protein>
<dbReference type="WBParaSite" id="Hba_18523">
    <property type="protein sequence ID" value="Hba_18523"/>
    <property type="gene ID" value="Hba_18523"/>
</dbReference>
<evidence type="ECO:0000313" key="1">
    <source>
        <dbReference type="Proteomes" id="UP000095283"/>
    </source>
</evidence>
<sequence length="64" mass="7508">MITDSLTTDVINRRIVTWESYAIVVFVVQTQPWLFSRSRWTAQSYRFLHLLTHSAKALPTININ</sequence>
<keyword evidence="1" id="KW-1185">Reference proteome</keyword>
<organism evidence="1 2">
    <name type="scientific">Heterorhabditis bacteriophora</name>
    <name type="common">Entomopathogenic nematode worm</name>
    <dbReference type="NCBI Taxonomy" id="37862"/>
    <lineage>
        <taxon>Eukaryota</taxon>
        <taxon>Metazoa</taxon>
        <taxon>Ecdysozoa</taxon>
        <taxon>Nematoda</taxon>
        <taxon>Chromadorea</taxon>
        <taxon>Rhabditida</taxon>
        <taxon>Rhabditina</taxon>
        <taxon>Rhabditomorpha</taxon>
        <taxon>Strongyloidea</taxon>
        <taxon>Heterorhabditidae</taxon>
        <taxon>Heterorhabditis</taxon>
    </lineage>
</organism>
<proteinExistence type="predicted"/>